<reference evidence="2 3" key="1">
    <citation type="submission" date="2018-01" db="EMBL/GenBank/DDBJ databases">
        <title>Draft Genome Sequence of Salmonella Enteritidis Phage SE131.</title>
        <authorList>
            <person name="Kim Y."/>
            <person name="Han B.K."/>
            <person name="Kim H."/>
            <person name="Kim D."/>
        </authorList>
    </citation>
    <scope>NUCLEOTIDE SEQUENCE [LARGE SCALE GENOMIC DNA]</scope>
</reference>
<dbReference type="EMBL" id="MG873442">
    <property type="protein sequence ID" value="AVJ48136.1"/>
    <property type="molecule type" value="Genomic_DNA"/>
</dbReference>
<dbReference type="RefSeq" id="YP_010671985.1">
    <property type="nucleotide sequence ID" value="NC_070974.1"/>
</dbReference>
<evidence type="ECO:0000313" key="2">
    <source>
        <dbReference type="EMBL" id="AVJ48136.1"/>
    </source>
</evidence>
<protein>
    <submittedName>
        <fullName evidence="2">Uncharacterized protein</fullName>
    </submittedName>
</protein>
<accession>A0A2P1CA77</accession>
<keyword evidence="3" id="KW-1185">Reference proteome</keyword>
<sequence>MNMPSREEQDRIIADMLKAQNNLLNKPTKAQRQRQARIEAEQRATEETVTYRPQLHRHRQVSQTTVTPPSKANVPAPTTPKTEFMTFHKRVMANFGGKCAVTGHKIDKCLQAAMIRPTGGDGTSNGILFDTTLRILFERGLMSVDPDTMKVHFNCHHPYSALYEGTELKEHRVKLDMEALRVHWNLFKG</sequence>
<evidence type="ECO:0000256" key="1">
    <source>
        <dbReference type="SAM" id="MobiDB-lite"/>
    </source>
</evidence>
<dbReference type="GeneID" id="77948255"/>
<feature type="region of interest" description="Disordered" evidence="1">
    <location>
        <begin position="56"/>
        <end position="79"/>
    </location>
</feature>
<evidence type="ECO:0000313" key="3">
    <source>
        <dbReference type="Proteomes" id="UP000240649"/>
    </source>
</evidence>
<dbReference type="Proteomes" id="UP000240649">
    <property type="component" value="Segment"/>
</dbReference>
<dbReference type="KEGG" id="vg:77948255"/>
<proteinExistence type="predicted"/>
<name>A0A2P1CA77_9CAUD</name>
<organism evidence="2 3">
    <name type="scientific">Salmonella phage SE131</name>
    <dbReference type="NCBI Taxonomy" id="2081631"/>
    <lineage>
        <taxon>Viruses</taxon>
        <taxon>Duplodnaviria</taxon>
        <taxon>Heunggongvirae</taxon>
        <taxon>Uroviricota</taxon>
        <taxon>Caudoviricetes</taxon>
        <taxon>Grimontviridae</taxon>
        <taxon>Moazamivirus</taxon>
        <taxon>Moazamivirus SE131</taxon>
    </lineage>
</organism>
<feature type="compositionally biased region" description="Polar residues" evidence="1">
    <location>
        <begin position="61"/>
        <end position="70"/>
    </location>
</feature>